<dbReference type="NCBIfam" id="TIGR00508">
    <property type="entry name" value="bioA"/>
    <property type="match status" value="1"/>
</dbReference>
<dbReference type="RefSeq" id="WP_091406933.1">
    <property type="nucleotide sequence ID" value="NZ_FOAB01000002.1"/>
</dbReference>
<feature type="site" description="Participates in the substrate recognition with KAPA and in a stacking interaction with the adenine ring of SAM" evidence="9">
    <location>
        <position position="15"/>
    </location>
</feature>
<dbReference type="GO" id="GO:0004141">
    <property type="term" value="F:dethiobiotin synthase activity"/>
    <property type="evidence" value="ECO:0007669"/>
    <property type="project" value="TreeGrafter"/>
</dbReference>
<evidence type="ECO:0000313" key="11">
    <source>
        <dbReference type="Proteomes" id="UP000198521"/>
    </source>
</evidence>
<evidence type="ECO:0000256" key="3">
    <source>
        <dbReference type="ARBA" id="ARBA00022576"/>
    </source>
</evidence>
<evidence type="ECO:0000256" key="2">
    <source>
        <dbReference type="ARBA" id="ARBA00005063"/>
    </source>
</evidence>
<dbReference type="PIRSF" id="PIRSF000521">
    <property type="entry name" value="Transaminase_4ab_Lys_Orn"/>
    <property type="match status" value="1"/>
</dbReference>
<dbReference type="Gene3D" id="3.40.640.10">
    <property type="entry name" value="Type I PLP-dependent aspartate aminotransferase-like (Major domain)"/>
    <property type="match status" value="1"/>
</dbReference>
<dbReference type="InterPro" id="IPR015421">
    <property type="entry name" value="PyrdxlP-dep_Trfase_major"/>
</dbReference>
<comment type="subcellular location">
    <subcellularLocation>
        <location evidence="9">Cytoplasm</location>
    </subcellularLocation>
</comment>
<evidence type="ECO:0000256" key="9">
    <source>
        <dbReference type="HAMAP-Rule" id="MF_00834"/>
    </source>
</evidence>
<feature type="binding site" evidence="9">
    <location>
        <position position="50"/>
    </location>
    <ligand>
        <name>substrate</name>
    </ligand>
</feature>
<dbReference type="AlphaFoldDB" id="A0A1H7KN37"/>
<evidence type="ECO:0000256" key="5">
    <source>
        <dbReference type="ARBA" id="ARBA00022691"/>
    </source>
</evidence>
<evidence type="ECO:0000256" key="8">
    <source>
        <dbReference type="ARBA" id="ARBA00048449"/>
    </source>
</evidence>
<dbReference type="EMBL" id="FOAB01000002">
    <property type="protein sequence ID" value="SEK88283.1"/>
    <property type="molecule type" value="Genomic_DNA"/>
</dbReference>
<keyword evidence="6 9" id="KW-0093">Biotin biosynthesis</keyword>
<dbReference type="GO" id="GO:0004015">
    <property type="term" value="F:adenosylmethionine-8-amino-7-oxononanoate transaminase activity"/>
    <property type="evidence" value="ECO:0007669"/>
    <property type="project" value="UniProtKB-UniRule"/>
</dbReference>
<comment type="function">
    <text evidence="9">Catalyzes the transfer of the alpha-amino group from S-adenosyl-L-methionine (SAM) to 7-keto-8-aminopelargonic acid (KAPA) to form 7,8-diaminopelargonic acid (DAPA). It is the only aminotransferase known to utilize SAM as an amino donor.</text>
</comment>
<dbReference type="PANTHER" id="PTHR42684">
    <property type="entry name" value="ADENOSYLMETHIONINE-8-AMINO-7-OXONONANOATE AMINOTRANSFERASE"/>
    <property type="match status" value="1"/>
</dbReference>
<feature type="modified residue" description="N6-(pyridoxal phosphate)lysine" evidence="9">
    <location>
        <position position="265"/>
    </location>
</feature>
<keyword evidence="5 9" id="KW-0949">S-adenosyl-L-methionine</keyword>
<feature type="binding site" evidence="9">
    <location>
        <position position="236"/>
    </location>
    <ligand>
        <name>pyridoxal 5'-phosphate</name>
        <dbReference type="ChEBI" id="CHEBI:597326"/>
    </ligand>
</feature>
<dbReference type="UniPathway" id="UPA00078">
    <property type="reaction ID" value="UER00160"/>
</dbReference>
<organism evidence="10 11">
    <name type="scientific">Aquimarina amphilecti</name>
    <dbReference type="NCBI Taxonomy" id="1038014"/>
    <lineage>
        <taxon>Bacteria</taxon>
        <taxon>Pseudomonadati</taxon>
        <taxon>Bacteroidota</taxon>
        <taxon>Flavobacteriia</taxon>
        <taxon>Flavobacteriales</taxon>
        <taxon>Flavobacteriaceae</taxon>
        <taxon>Aquimarina</taxon>
    </lineage>
</organism>
<keyword evidence="11" id="KW-1185">Reference proteome</keyword>
<keyword evidence="3 9" id="KW-0032">Aminotransferase</keyword>
<dbReference type="Gene3D" id="3.90.1150.10">
    <property type="entry name" value="Aspartate Aminotransferase, domain 1"/>
    <property type="match status" value="1"/>
</dbReference>
<dbReference type="Pfam" id="PF00202">
    <property type="entry name" value="Aminotran_3"/>
    <property type="match status" value="1"/>
</dbReference>
<feature type="binding site" evidence="9">
    <location>
        <position position="265"/>
    </location>
    <ligand>
        <name>substrate</name>
    </ligand>
</feature>
<feature type="binding site" evidence="9">
    <location>
        <begin position="300"/>
        <end position="301"/>
    </location>
    <ligand>
        <name>pyridoxal 5'-phosphate</name>
        <dbReference type="ChEBI" id="CHEBI:597326"/>
    </ligand>
</feature>
<dbReference type="InterPro" id="IPR015424">
    <property type="entry name" value="PyrdxlP-dep_Trfase"/>
</dbReference>
<evidence type="ECO:0000313" key="10">
    <source>
        <dbReference type="EMBL" id="SEK88283.1"/>
    </source>
</evidence>
<comment type="subunit">
    <text evidence="9">Homodimer.</text>
</comment>
<keyword evidence="7 9" id="KW-0663">Pyridoxal phosphate</keyword>
<comment type="cofactor">
    <cofactor evidence="1 9">
        <name>pyridoxal 5'-phosphate</name>
        <dbReference type="ChEBI" id="CHEBI:597326"/>
    </cofactor>
</comment>
<comment type="caution">
    <text evidence="9">Lacks conserved residue(s) required for the propagation of feature annotation.</text>
</comment>
<accession>A0A1H7KN37</accession>
<evidence type="ECO:0000256" key="7">
    <source>
        <dbReference type="ARBA" id="ARBA00022898"/>
    </source>
</evidence>
<sequence length="421" mass="47510">MNLKERDKKHLWHPLTQHKIHPDALPIVKAEGALLYDDQGKEYIDGIASWYTAVYGHCNPYILEKVSEQMRTLDQIVFAGFTHEPAVKLSEELIKILPDNQEKIFFSDNGSTANEVGIKMALQYHFNKGEKRNTIIAFQDGFHGDTFGAMSASGLSVYNGPFEDFFIDVQRIPTPNKENFDEVVKQLLEIINSYNVAAFIYEPLVQGANAMQMFEAQYLNEILKICVANTVITIADEVMTGFGKTGKNFASEYVETKPDIISMSKALTAGFVPMAVTSCTQNIYEAFLDDSVGKAFFHAHTYSANPIACSVAIAGIELLSSEEIQKNIEVIIESHQDFDLKIRNHSKVKTTRQKGVIYALDLDIEMDRYGKKRYEIFDHFMKNGVCLRPLGKTIYLLPPYVIKKGQLDKIYDTIISVLNSL</sequence>
<name>A0A1H7KN37_AQUAM</name>
<dbReference type="InterPro" id="IPR015422">
    <property type="entry name" value="PyrdxlP-dep_Trfase_small"/>
</dbReference>
<protein>
    <recommendedName>
        <fullName evidence="9">Adenosylmethionine-8-amino-7-oxononanoate aminotransferase</fullName>
        <ecNumber evidence="9">2.6.1.62</ecNumber>
    </recommendedName>
    <alternativeName>
        <fullName evidence="9">7,8-diamino-pelargonic acid aminotransferase</fullName>
        <shortName evidence="9">DAPA AT</shortName>
        <shortName evidence="9">DAPA aminotransferase</shortName>
    </alternativeName>
    <alternativeName>
        <fullName evidence="9">7,8-diaminononanoate synthase</fullName>
        <shortName evidence="9">DANS</shortName>
    </alternativeName>
    <alternativeName>
        <fullName evidence="9">Diaminopelargonic acid synthase</fullName>
    </alternativeName>
</protein>
<dbReference type="STRING" id="1038014.SAMN04487910_1381"/>
<feature type="binding site" evidence="9">
    <location>
        <begin position="110"/>
        <end position="111"/>
    </location>
    <ligand>
        <name>pyridoxal 5'-phosphate</name>
        <dbReference type="ChEBI" id="CHEBI:597326"/>
    </ligand>
</feature>
<dbReference type="InterPro" id="IPR005815">
    <property type="entry name" value="BioA"/>
</dbReference>
<reference evidence="10 11" key="1">
    <citation type="submission" date="2016-10" db="EMBL/GenBank/DDBJ databases">
        <authorList>
            <person name="de Groot N.N."/>
        </authorList>
    </citation>
    <scope>NUCLEOTIDE SEQUENCE [LARGE SCALE GENOMIC DNA]</scope>
    <source>
        <strain evidence="10 11">DSM 25232</strain>
    </source>
</reference>
<comment type="catalytic activity">
    <reaction evidence="8 9">
        <text>(8S)-8-amino-7-oxononanoate + S-adenosyl-L-methionine = S-adenosyl-4-methylsulfanyl-2-oxobutanoate + (7R,8S)-7,8-diammoniononanoate</text>
        <dbReference type="Rhea" id="RHEA:16861"/>
        <dbReference type="ChEBI" id="CHEBI:16490"/>
        <dbReference type="ChEBI" id="CHEBI:59789"/>
        <dbReference type="ChEBI" id="CHEBI:149468"/>
        <dbReference type="ChEBI" id="CHEBI:149469"/>
        <dbReference type="EC" id="2.6.1.62"/>
    </reaction>
</comment>
<dbReference type="GO" id="GO:0009102">
    <property type="term" value="P:biotin biosynthetic process"/>
    <property type="evidence" value="ECO:0007669"/>
    <property type="project" value="UniProtKB-UniRule"/>
</dbReference>
<keyword evidence="4 9" id="KW-0808">Transferase</keyword>
<dbReference type="GO" id="GO:0005737">
    <property type="term" value="C:cytoplasm"/>
    <property type="evidence" value="ECO:0007669"/>
    <property type="project" value="UniProtKB-SubCell"/>
</dbReference>
<comment type="similarity">
    <text evidence="9">Belongs to the class-III pyridoxal-phosphate-dependent aminotransferase family. BioA subfamily.</text>
</comment>
<dbReference type="EC" id="2.6.1.62" evidence="9"/>
<evidence type="ECO:0000256" key="6">
    <source>
        <dbReference type="ARBA" id="ARBA00022756"/>
    </source>
</evidence>
<evidence type="ECO:0000256" key="4">
    <source>
        <dbReference type="ARBA" id="ARBA00022679"/>
    </source>
</evidence>
<dbReference type="SUPFAM" id="SSF53383">
    <property type="entry name" value="PLP-dependent transferases"/>
    <property type="match status" value="1"/>
</dbReference>
<dbReference type="OrthoDB" id="9801052at2"/>
<keyword evidence="9" id="KW-0963">Cytoplasm</keyword>
<dbReference type="PANTHER" id="PTHR42684:SF3">
    <property type="entry name" value="ADENOSYLMETHIONINE-8-AMINO-7-OXONONANOATE AMINOTRANSFERASE"/>
    <property type="match status" value="1"/>
</dbReference>
<dbReference type="InterPro" id="IPR005814">
    <property type="entry name" value="Aminotrans_3"/>
</dbReference>
<dbReference type="CDD" id="cd00610">
    <property type="entry name" value="OAT_like"/>
    <property type="match status" value="1"/>
</dbReference>
<comment type="pathway">
    <text evidence="2 9">Cofactor biosynthesis; biotin biosynthesis; 7,8-diaminononanoate from 8-amino-7-oxononanoate (SAM route): step 1/1.</text>
</comment>
<feature type="binding site" evidence="9">
    <location>
        <position position="388"/>
    </location>
    <ligand>
        <name>substrate</name>
    </ligand>
</feature>
<gene>
    <name evidence="9" type="primary">bioA</name>
    <name evidence="10" type="ORF">SAMN04487910_1381</name>
</gene>
<dbReference type="Proteomes" id="UP000198521">
    <property type="component" value="Unassembled WGS sequence"/>
</dbReference>
<proteinExistence type="inferred from homology"/>
<dbReference type="GO" id="GO:0051537">
    <property type="term" value="F:2 iron, 2 sulfur cluster binding"/>
    <property type="evidence" value="ECO:0007669"/>
    <property type="project" value="UniProtKB-KW"/>
</dbReference>
<dbReference type="GO" id="GO:0030170">
    <property type="term" value="F:pyridoxal phosphate binding"/>
    <property type="evidence" value="ECO:0007669"/>
    <property type="project" value="UniProtKB-UniRule"/>
</dbReference>
<evidence type="ECO:0000256" key="1">
    <source>
        <dbReference type="ARBA" id="ARBA00001933"/>
    </source>
</evidence>
<dbReference type="HAMAP" id="MF_00834">
    <property type="entry name" value="BioA"/>
    <property type="match status" value="1"/>
</dbReference>